<reference evidence="2" key="1">
    <citation type="submission" date="2014-08" db="EMBL/GenBank/DDBJ databases">
        <authorList>
            <person name="Edwards T."/>
        </authorList>
    </citation>
    <scope>NUCLEOTIDE SEQUENCE [LARGE SCALE GENOMIC DNA]</scope>
</reference>
<evidence type="ECO:0000313" key="1">
    <source>
        <dbReference type="EMBL" id="CDX62411.1"/>
    </source>
</evidence>
<proteinExistence type="predicted"/>
<sequence length="71" mass="8040">MRRALSIAIKVTSSRSPESRLFLLTNRGLAPNCNRDLAGARRLPQHALRFFPNQPKTATTCPQTLRPLKKR</sequence>
<dbReference type="EMBL" id="CCND01000049">
    <property type="protein sequence ID" value="CDX62411.1"/>
    <property type="molecule type" value="Genomic_DNA"/>
</dbReference>
<accession>A0A0K2W6J1</accession>
<organism evidence="1 2">
    <name type="scientific">Mesorhizobium plurifarium</name>
    <dbReference type="NCBI Taxonomy" id="69974"/>
    <lineage>
        <taxon>Bacteria</taxon>
        <taxon>Pseudomonadati</taxon>
        <taxon>Pseudomonadota</taxon>
        <taxon>Alphaproteobacteria</taxon>
        <taxon>Hyphomicrobiales</taxon>
        <taxon>Phyllobacteriaceae</taxon>
        <taxon>Mesorhizobium</taxon>
    </lineage>
</organism>
<gene>
    <name evidence="1" type="ORF">MPL1032_60045</name>
</gene>
<name>A0A0K2W6J1_MESPL</name>
<dbReference type="AlphaFoldDB" id="A0A0K2W6J1"/>
<dbReference type="Proteomes" id="UP000182888">
    <property type="component" value="Unassembled WGS sequence"/>
</dbReference>
<evidence type="ECO:0000313" key="2">
    <source>
        <dbReference type="Proteomes" id="UP000182888"/>
    </source>
</evidence>
<protein>
    <submittedName>
        <fullName evidence="1">Uncharacterized protein</fullName>
    </submittedName>
</protein>